<dbReference type="Proteomes" id="UP000242614">
    <property type="component" value="Segment"/>
</dbReference>
<dbReference type="RefSeq" id="YP_009639295.1">
    <property type="nucleotide sequence ID" value="NC_042347.1"/>
</dbReference>
<keyword evidence="1 2" id="KW-0812">Transmembrane</keyword>
<feature type="transmembrane region" description="Helical" evidence="1">
    <location>
        <begin position="785"/>
        <end position="804"/>
    </location>
</feature>
<reference evidence="2" key="1">
    <citation type="journal article" date="2018" name="J. Virol.">
        <title>A novel Sulfolobus virus with an exceptional capsid architecture.</title>
        <authorList>
            <person name="Wang H."/>
            <person name="Guo Z."/>
            <person name="Feng H."/>
            <person name="Chen Y."/>
            <person name="Hernandez W."/>
            <person name="Dai X."/>
            <person name="Zhang Z."/>
            <person name="Zheng X."/>
            <person name="Lopez M.M."/>
            <person name="Fu Y."/>
            <person name="Zhang C."/>
            <person name="Zhu P."/>
            <person name="Huang L."/>
        </authorList>
    </citation>
    <scope>NUCLEOTIDE SEQUENCE [LARGE SCALE GENOMIC DNA]</scope>
    <source>
        <strain evidence="2">CR_L</strain>
    </source>
</reference>
<organism evidence="2">
    <name type="scientific">Sulfolobus ellipsoid virus 1</name>
    <dbReference type="NCBI Taxonomy" id="2056194"/>
    <lineage>
        <taxon>Viruses</taxon>
        <taxon>Viruses incertae sedis</taxon>
        <taxon>Ovaliviridae</taxon>
        <taxon>Alphaovalivirus</taxon>
        <taxon>Alphaovalivirus fumarolicaense</taxon>
    </lineage>
</organism>
<evidence type="ECO:0000313" key="3">
    <source>
        <dbReference type="Proteomes" id="UP000242614"/>
    </source>
</evidence>
<dbReference type="GeneID" id="40236084"/>
<protein>
    <submittedName>
        <fullName evidence="2">VP2 transmembrane domain protein</fullName>
    </submittedName>
</protein>
<sequence>MPTICSNVPTYSLYDVANSIGVNIPSDAKNVTCLSCELLALLTCTSQNLNNLLMPTFTPITENNVFTVLPQNNALLFNAIKKYYRTLGKFFKNDAFFYAILYDLYNLRYYGITITNNVVSGLFNLLQNVLTQFANSLNNFFITLMNNYISANPANVMYYFFNNFYQLTGLVPNGAYLTSSTGSNFITPNPSFSPNQNGYPFTILFPTVILPNGNQMIIGVGIGFQAYGYLTNTSTSTNTYSPYIQYAVMIIPSIFAIKEPTANVIILNYPYTQPSSFNSFINSNYNANIQFHLPIISVSISSFSLSNLSNNQFYTPYQIVSLVNGNNTPNSQTATDSEILMLANNLDLIVTFMMFQPAFTNILTGQQLIPNVSQPNYTEIYWAYPSTNNKIYSVLTQTGLVVYGVTGLVDYFSSIASVTAMNTPSYTGVTQTNLSVLNCFTYNNVNYCLAFSSNPIIATDNLNVQVPSYIYVIPTDSINYNLATSYYTIYNNSSSTITYQIENTAVYATPSTFFFGSLVPNNVDITDIVHAWFDNFYQNVLILFYAPNYFVQTLSQIPPKNSVTTISIAFPNNNPQLISELSFSALSFILQSYLQGLISFQYVVLPTFQFFPSIKINNQLYSNVYLQLDANSVTITPSGVSSPAGILWNGSSFVIIEPNTTIASTSSLNMIYSSDIWSTDNIEANNVPVNVFSTLSPPQPKQYGYILDITTSTTIQPYGGQFNGYIVDSSNEQLYQGTITINSPNNQSQLIYYYPVETFVTQSGSVIVDTSSIFPSTVTIQTINGLELLAILGVIAGGAGVAYYKKHKKEMKHE</sequence>
<keyword evidence="1" id="KW-0472">Membrane</keyword>
<name>A0A2H4RBR1_9VIRU</name>
<keyword evidence="3" id="KW-1185">Reference proteome</keyword>
<dbReference type="EMBL" id="MF144115">
    <property type="protein sequence ID" value="ATY46507.1"/>
    <property type="molecule type" value="Genomic_DNA"/>
</dbReference>
<dbReference type="KEGG" id="vg:40236084"/>
<proteinExistence type="predicted"/>
<evidence type="ECO:0000313" key="2">
    <source>
        <dbReference type="EMBL" id="ATY46507.1"/>
    </source>
</evidence>
<accession>A0A2H4RBR1</accession>
<keyword evidence="1" id="KW-1133">Transmembrane helix</keyword>
<evidence type="ECO:0000256" key="1">
    <source>
        <dbReference type="SAM" id="Phobius"/>
    </source>
</evidence>